<dbReference type="Pfam" id="PF08450">
    <property type="entry name" value="SGL"/>
    <property type="match status" value="1"/>
</dbReference>
<reference evidence="2" key="1">
    <citation type="journal article" date="2021" name="PeerJ">
        <title>Extensive microbial diversity within the chicken gut microbiome revealed by metagenomics and culture.</title>
        <authorList>
            <person name="Gilroy R."/>
            <person name="Ravi A."/>
            <person name="Getino M."/>
            <person name="Pursley I."/>
            <person name="Horton D.L."/>
            <person name="Alikhan N.F."/>
            <person name="Baker D."/>
            <person name="Gharbi K."/>
            <person name="Hall N."/>
            <person name="Watson M."/>
            <person name="Adriaenssens E.M."/>
            <person name="Foster-Nyarko E."/>
            <person name="Jarju S."/>
            <person name="Secka A."/>
            <person name="Antonio M."/>
            <person name="Oren A."/>
            <person name="Chaudhuri R.R."/>
            <person name="La Ragione R."/>
            <person name="Hildebrand F."/>
            <person name="Pallen M.J."/>
        </authorList>
    </citation>
    <scope>NUCLEOTIDE SEQUENCE</scope>
    <source>
        <strain evidence="2">CHK130-7132</strain>
    </source>
</reference>
<feature type="domain" description="SMP-30/Gluconolactonase/LRE-like region" evidence="1">
    <location>
        <begin position="12"/>
        <end position="95"/>
    </location>
</feature>
<proteinExistence type="predicted"/>
<dbReference type="InterPro" id="IPR013658">
    <property type="entry name" value="SGL"/>
</dbReference>
<feature type="non-terminal residue" evidence="2">
    <location>
        <position position="1"/>
    </location>
</feature>
<dbReference type="PANTHER" id="PTHR47064">
    <property type="entry name" value="PUTATIVE (AFU_ORTHOLOGUE AFUA_1G08990)-RELATED"/>
    <property type="match status" value="1"/>
</dbReference>
<evidence type="ECO:0000313" key="2">
    <source>
        <dbReference type="EMBL" id="HJC70280.1"/>
    </source>
</evidence>
<dbReference type="Proteomes" id="UP000823854">
    <property type="component" value="Unassembled WGS sequence"/>
</dbReference>
<accession>A0A9D2Q2F3</accession>
<dbReference type="InterPro" id="IPR052988">
    <property type="entry name" value="Oryzine_lactonohydrolase"/>
</dbReference>
<dbReference type="EMBL" id="DWWC01000236">
    <property type="protein sequence ID" value="HJC70280.1"/>
    <property type="molecule type" value="Genomic_DNA"/>
</dbReference>
<dbReference type="InterPro" id="IPR011042">
    <property type="entry name" value="6-blade_b-propeller_TolB-like"/>
</dbReference>
<dbReference type="PANTHER" id="PTHR47064:SF2">
    <property type="entry name" value="SMP-30_GLUCONOLACTONASE_LRE-LIKE REGION DOMAIN-CONTAINING PROTEIN-RELATED"/>
    <property type="match status" value="1"/>
</dbReference>
<gene>
    <name evidence="2" type="ORF">H9932_11500</name>
</gene>
<evidence type="ECO:0000313" key="3">
    <source>
        <dbReference type="Proteomes" id="UP000823854"/>
    </source>
</evidence>
<evidence type="ECO:0000259" key="1">
    <source>
        <dbReference type="Pfam" id="PF08450"/>
    </source>
</evidence>
<dbReference type="SUPFAM" id="SSF63829">
    <property type="entry name" value="Calcium-dependent phosphotriesterase"/>
    <property type="match status" value="1"/>
</dbReference>
<dbReference type="Gene3D" id="2.120.10.30">
    <property type="entry name" value="TolB, C-terminal domain"/>
    <property type="match status" value="1"/>
</dbReference>
<name>A0A9D2Q2F3_9MICO</name>
<sequence length="117" mass="12571">EQNPPPGRPRGHSIHAYDVVEGRHAKNGRELVEVSPGLPDGFRVDSEGNLWSSSLSGIQVFTPAGEKLGEIPVPEKIANCTFGGADGSTLYICASTSIYRIRTRARDAAADRWPGAR</sequence>
<comment type="caution">
    <text evidence="2">The sequence shown here is derived from an EMBL/GenBank/DDBJ whole genome shotgun (WGS) entry which is preliminary data.</text>
</comment>
<organism evidence="2 3">
    <name type="scientific">Candidatus Brachybacterium intestinipullorum</name>
    <dbReference type="NCBI Taxonomy" id="2838512"/>
    <lineage>
        <taxon>Bacteria</taxon>
        <taxon>Bacillati</taxon>
        <taxon>Actinomycetota</taxon>
        <taxon>Actinomycetes</taxon>
        <taxon>Micrococcales</taxon>
        <taxon>Dermabacteraceae</taxon>
        <taxon>Brachybacterium</taxon>
    </lineage>
</organism>
<protein>
    <submittedName>
        <fullName evidence="2">SMP-30/gluconolactonase/LRE family protein</fullName>
    </submittedName>
</protein>
<reference evidence="2" key="2">
    <citation type="submission" date="2021-04" db="EMBL/GenBank/DDBJ databases">
        <authorList>
            <person name="Gilroy R."/>
        </authorList>
    </citation>
    <scope>NUCLEOTIDE SEQUENCE</scope>
    <source>
        <strain evidence="2">CHK130-7132</strain>
    </source>
</reference>
<dbReference type="AlphaFoldDB" id="A0A9D2Q2F3"/>